<dbReference type="Pfam" id="PF05699">
    <property type="entry name" value="Dimer_Tnp_hAT"/>
    <property type="match status" value="1"/>
</dbReference>
<name>A0A7R9B0U0_TIMSH</name>
<organism evidence="2">
    <name type="scientific">Timema shepardi</name>
    <name type="common">Walking stick</name>
    <dbReference type="NCBI Taxonomy" id="629360"/>
    <lineage>
        <taxon>Eukaryota</taxon>
        <taxon>Metazoa</taxon>
        <taxon>Ecdysozoa</taxon>
        <taxon>Arthropoda</taxon>
        <taxon>Hexapoda</taxon>
        <taxon>Insecta</taxon>
        <taxon>Pterygota</taxon>
        <taxon>Neoptera</taxon>
        <taxon>Polyneoptera</taxon>
        <taxon>Phasmatodea</taxon>
        <taxon>Timematodea</taxon>
        <taxon>Timematoidea</taxon>
        <taxon>Timematidae</taxon>
        <taxon>Timema</taxon>
    </lineage>
</organism>
<dbReference type="EMBL" id="OC004210">
    <property type="protein sequence ID" value="CAD7264228.1"/>
    <property type="molecule type" value="Genomic_DNA"/>
</dbReference>
<dbReference type="InterPro" id="IPR012337">
    <property type="entry name" value="RNaseH-like_sf"/>
</dbReference>
<proteinExistence type="predicted"/>
<reference evidence="2" key="1">
    <citation type="submission" date="2020-11" db="EMBL/GenBank/DDBJ databases">
        <authorList>
            <person name="Tran Van P."/>
        </authorList>
    </citation>
    <scope>NUCLEOTIDE SEQUENCE</scope>
</reference>
<sequence length="314" mass="34425">MVGVSSKKLFLSRHMCVVAPLSTHHTSSLLVNFAQRVLTEDDVNVTISSAAAWVCSDAIETCFSFAIFVQQSAALCMEFLLGDLCSNKPGMPATERANLELVQYHSEETISLEQCPLQWWSKASLRCPNLSQLARRYNCIPACAMPPTRIPTENQEKPRPVHPIEIRTSISPSSAVELNTTSALANYATEAAGSQSASAIADDDFTVVLHHKKYSANSNVREDPPVQRSRAKKLLTENDFPMINNGDIRPPGSFIAPYYRKLLLEQIICEESPCVSAPTKAAVEFDPGPQEDSIRSSLVTIVGGLEDTFQLSSH</sequence>
<dbReference type="SUPFAM" id="SSF53098">
    <property type="entry name" value="Ribonuclease H-like"/>
    <property type="match status" value="1"/>
</dbReference>
<dbReference type="AlphaFoldDB" id="A0A7R9B0U0"/>
<protein>
    <recommendedName>
        <fullName evidence="1">HAT C-terminal dimerisation domain-containing protein</fullName>
    </recommendedName>
</protein>
<dbReference type="InterPro" id="IPR008906">
    <property type="entry name" value="HATC_C_dom"/>
</dbReference>
<feature type="domain" description="HAT C-terminal dimerisation" evidence="1">
    <location>
        <begin position="100"/>
        <end position="149"/>
    </location>
</feature>
<dbReference type="GO" id="GO:0046983">
    <property type="term" value="F:protein dimerization activity"/>
    <property type="evidence" value="ECO:0007669"/>
    <property type="project" value="InterPro"/>
</dbReference>
<gene>
    <name evidence="2" type="ORF">TSIB3V08_LOCUS8288</name>
</gene>
<accession>A0A7R9B0U0</accession>
<evidence type="ECO:0000313" key="2">
    <source>
        <dbReference type="EMBL" id="CAD7264228.1"/>
    </source>
</evidence>
<evidence type="ECO:0000259" key="1">
    <source>
        <dbReference type="Pfam" id="PF05699"/>
    </source>
</evidence>